<dbReference type="STRING" id="245187.SAMN04488003_12033"/>
<comment type="subcellular location">
    <subcellularLocation>
        <location evidence="1">Cell membrane</location>
        <topology evidence="1">Multi-pass membrane protein</topology>
    </subcellularLocation>
</comment>
<feature type="transmembrane region" description="Helical" evidence="7">
    <location>
        <begin position="226"/>
        <end position="247"/>
    </location>
</feature>
<gene>
    <name evidence="9" type="ORF">SAMN04488003_12033</name>
</gene>
<dbReference type="EMBL" id="FOCI01000020">
    <property type="protein sequence ID" value="SEN53649.1"/>
    <property type="molecule type" value="Genomic_DNA"/>
</dbReference>
<feature type="transmembrane region" description="Helical" evidence="7">
    <location>
        <begin position="381"/>
        <end position="401"/>
    </location>
</feature>
<sequence>MTATPAAPPPSPFSVPIFRAIWFASMSSNFGGLVQAVGASWLMTTLTTSPQQVALVQASTALPIMLFSLTAGAIADNLDRRKVMLIAQFYMVAVSLLLAWCAWAGVLTPWGLLGFTFAIGCGTALNNPAWQASVGDMVPRAALPGAVALNSMGFNMARSVGPAIGGAIVAVAGAAGAFLTNALSYVGLIVVLLRWHPVRAPRTLPREHIATAMLAGLRYVAMSPNLCVVMARAALFGAAAAALPALMPVVARDLIVGGPLTYGILLGAFGIGAVAGALSSGRLRARLSTEAIVRVATLVLVLGGIGTALSHTLILTLPALMLAGSGWVLALSTFNVTVQLSTPRWVVGRALSLYQMAAFGGLAAGAWTFGAIAEAQGVTRALLAAAALQAVGGLLGLVLPLPRSGDADLEPAGHMTAPATTVPVDARSGPIVITVEHRVAAHNSTAFVAAMNERRRICRRDGARRWTLLRDLADPDLWVERYHVATWLEYVRDRQRRTRADQQNHDLIQSLHIDGHAPRVHRFIERPVGSATYDPVAEVQATEDALTDPTRAN</sequence>
<feature type="transmembrane region" description="Helical" evidence="7">
    <location>
        <begin position="291"/>
        <end position="309"/>
    </location>
</feature>
<keyword evidence="4 7" id="KW-0812">Transmembrane</keyword>
<dbReference type="AlphaFoldDB" id="A0A1H8HCE9"/>
<keyword evidence="3" id="KW-1003">Cell membrane</keyword>
<dbReference type="InterPro" id="IPR020846">
    <property type="entry name" value="MFS_dom"/>
</dbReference>
<proteinExistence type="predicted"/>
<dbReference type="RefSeq" id="WP_245731558.1">
    <property type="nucleotide sequence ID" value="NZ_FOCI01000020.1"/>
</dbReference>
<evidence type="ECO:0000313" key="10">
    <source>
        <dbReference type="Proteomes" id="UP000199585"/>
    </source>
</evidence>
<dbReference type="PROSITE" id="PS50850">
    <property type="entry name" value="MFS"/>
    <property type="match status" value="1"/>
</dbReference>
<dbReference type="Gene3D" id="1.20.1250.20">
    <property type="entry name" value="MFS general substrate transporter like domains"/>
    <property type="match status" value="1"/>
</dbReference>
<dbReference type="PANTHER" id="PTHR23513">
    <property type="entry name" value="INTEGRAL MEMBRANE EFFLUX PROTEIN-RELATED"/>
    <property type="match status" value="1"/>
</dbReference>
<accession>A0A1H8HCE9</accession>
<reference evidence="9 10" key="1">
    <citation type="submission" date="2016-10" db="EMBL/GenBank/DDBJ databases">
        <authorList>
            <person name="de Groot N.N."/>
        </authorList>
    </citation>
    <scope>NUCLEOTIDE SEQUENCE [LARGE SCALE GENOMIC DNA]</scope>
    <source>
        <strain evidence="9 10">DSM 16213</strain>
    </source>
</reference>
<keyword evidence="10" id="KW-1185">Reference proteome</keyword>
<name>A0A1H8HCE9_9RHOB</name>
<dbReference type="InterPro" id="IPR036259">
    <property type="entry name" value="MFS_trans_sf"/>
</dbReference>
<feature type="transmembrane region" description="Helical" evidence="7">
    <location>
        <begin position="54"/>
        <end position="75"/>
    </location>
</feature>
<organism evidence="9 10">
    <name type="scientific">Loktanella fryxellensis</name>
    <dbReference type="NCBI Taxonomy" id="245187"/>
    <lineage>
        <taxon>Bacteria</taxon>
        <taxon>Pseudomonadati</taxon>
        <taxon>Pseudomonadota</taxon>
        <taxon>Alphaproteobacteria</taxon>
        <taxon>Rhodobacterales</taxon>
        <taxon>Roseobacteraceae</taxon>
        <taxon>Loktanella</taxon>
    </lineage>
</organism>
<feature type="domain" description="Major facilitator superfamily (MFS) profile" evidence="8">
    <location>
        <begin position="17"/>
        <end position="404"/>
    </location>
</feature>
<dbReference type="SUPFAM" id="SSF103473">
    <property type="entry name" value="MFS general substrate transporter"/>
    <property type="match status" value="1"/>
</dbReference>
<evidence type="ECO:0000256" key="4">
    <source>
        <dbReference type="ARBA" id="ARBA00022692"/>
    </source>
</evidence>
<dbReference type="Proteomes" id="UP000199585">
    <property type="component" value="Unassembled WGS sequence"/>
</dbReference>
<dbReference type="GO" id="GO:0005886">
    <property type="term" value="C:plasma membrane"/>
    <property type="evidence" value="ECO:0007669"/>
    <property type="project" value="UniProtKB-SubCell"/>
</dbReference>
<evidence type="ECO:0000256" key="3">
    <source>
        <dbReference type="ARBA" id="ARBA00022475"/>
    </source>
</evidence>
<dbReference type="GO" id="GO:0022857">
    <property type="term" value="F:transmembrane transporter activity"/>
    <property type="evidence" value="ECO:0007669"/>
    <property type="project" value="InterPro"/>
</dbReference>
<dbReference type="InterPro" id="IPR010290">
    <property type="entry name" value="TM_effector"/>
</dbReference>
<feature type="transmembrane region" description="Helical" evidence="7">
    <location>
        <begin position="315"/>
        <end position="338"/>
    </location>
</feature>
<feature type="transmembrane region" description="Helical" evidence="7">
    <location>
        <begin position="20"/>
        <end position="42"/>
    </location>
</feature>
<evidence type="ECO:0000259" key="8">
    <source>
        <dbReference type="PROSITE" id="PS50850"/>
    </source>
</evidence>
<dbReference type="PANTHER" id="PTHR23513:SF11">
    <property type="entry name" value="STAPHYLOFERRIN A TRANSPORTER"/>
    <property type="match status" value="1"/>
</dbReference>
<evidence type="ECO:0000256" key="7">
    <source>
        <dbReference type="SAM" id="Phobius"/>
    </source>
</evidence>
<protein>
    <submittedName>
        <fullName evidence="9">Predicted arabinose efflux permease, MFS family</fullName>
    </submittedName>
</protein>
<evidence type="ECO:0000256" key="1">
    <source>
        <dbReference type="ARBA" id="ARBA00004651"/>
    </source>
</evidence>
<evidence type="ECO:0000256" key="6">
    <source>
        <dbReference type="ARBA" id="ARBA00023136"/>
    </source>
</evidence>
<evidence type="ECO:0000313" key="9">
    <source>
        <dbReference type="EMBL" id="SEN53649.1"/>
    </source>
</evidence>
<feature type="transmembrane region" description="Helical" evidence="7">
    <location>
        <begin position="350"/>
        <end position="369"/>
    </location>
</feature>
<evidence type="ECO:0000256" key="5">
    <source>
        <dbReference type="ARBA" id="ARBA00022989"/>
    </source>
</evidence>
<keyword evidence="6 7" id="KW-0472">Membrane</keyword>
<dbReference type="Pfam" id="PF05977">
    <property type="entry name" value="MFS_3"/>
    <property type="match status" value="1"/>
</dbReference>
<keyword evidence="2" id="KW-0813">Transport</keyword>
<evidence type="ECO:0000256" key="2">
    <source>
        <dbReference type="ARBA" id="ARBA00022448"/>
    </source>
</evidence>
<feature type="transmembrane region" description="Helical" evidence="7">
    <location>
        <begin position="259"/>
        <end position="279"/>
    </location>
</feature>
<feature type="transmembrane region" description="Helical" evidence="7">
    <location>
        <begin position="163"/>
        <end position="193"/>
    </location>
</feature>
<keyword evidence="5 7" id="KW-1133">Transmembrane helix</keyword>
<dbReference type="CDD" id="cd06173">
    <property type="entry name" value="MFS_MefA_like"/>
    <property type="match status" value="1"/>
</dbReference>